<protein>
    <submittedName>
        <fullName evidence="1">Uncharacterized protein</fullName>
    </submittedName>
</protein>
<dbReference type="EMBL" id="FNXT01001323">
    <property type="protein sequence ID" value="SZX78511.1"/>
    <property type="molecule type" value="Genomic_DNA"/>
</dbReference>
<dbReference type="AlphaFoldDB" id="A0A383WM82"/>
<accession>A0A383WM82</accession>
<gene>
    <name evidence="1" type="ORF">BQ4739_LOCUS18789</name>
</gene>
<reference evidence="1 2" key="1">
    <citation type="submission" date="2016-10" db="EMBL/GenBank/DDBJ databases">
        <authorList>
            <person name="Cai Z."/>
        </authorList>
    </citation>
    <scope>NUCLEOTIDE SEQUENCE [LARGE SCALE GENOMIC DNA]</scope>
</reference>
<name>A0A383WM82_TETOB</name>
<evidence type="ECO:0000313" key="2">
    <source>
        <dbReference type="Proteomes" id="UP000256970"/>
    </source>
</evidence>
<evidence type="ECO:0000313" key="1">
    <source>
        <dbReference type="EMBL" id="SZX78511.1"/>
    </source>
</evidence>
<sequence length="251" mass="26325">MELAADGSSALLTVFKPRPASCFPGAGYCTDLTNTWQLFFSKARDGKQQFTMRIVRERSTYQDTDSSLTTWAAELPLTLTAGCALKVSADAAAAAADPAAVFCVACGGKVPALANIASSSSCLRCPIRSSKAREALTPLGGAAASWKCIPGMPKLFETVPVRMGLGGHPECASTNGKTCLRNLPGAGTCQAMLPQLNGGKVMLQPLVCGAAHGLKWPKDTGYSTAGHWCNVAREWFQDVQPTVLGNCVVKP</sequence>
<proteinExistence type="predicted"/>
<organism evidence="1 2">
    <name type="scientific">Tetradesmus obliquus</name>
    <name type="common">Green alga</name>
    <name type="synonym">Acutodesmus obliquus</name>
    <dbReference type="NCBI Taxonomy" id="3088"/>
    <lineage>
        <taxon>Eukaryota</taxon>
        <taxon>Viridiplantae</taxon>
        <taxon>Chlorophyta</taxon>
        <taxon>core chlorophytes</taxon>
        <taxon>Chlorophyceae</taxon>
        <taxon>CS clade</taxon>
        <taxon>Sphaeropleales</taxon>
        <taxon>Scenedesmaceae</taxon>
        <taxon>Tetradesmus</taxon>
    </lineage>
</organism>
<keyword evidence="2" id="KW-1185">Reference proteome</keyword>
<dbReference type="Proteomes" id="UP000256970">
    <property type="component" value="Unassembled WGS sequence"/>
</dbReference>